<organism evidence="11 12">
    <name type="scientific">Holothuria leucospilota</name>
    <name type="common">Black long sea cucumber</name>
    <name type="synonym">Mertensiothuria leucospilota</name>
    <dbReference type="NCBI Taxonomy" id="206669"/>
    <lineage>
        <taxon>Eukaryota</taxon>
        <taxon>Metazoa</taxon>
        <taxon>Echinodermata</taxon>
        <taxon>Eleutherozoa</taxon>
        <taxon>Echinozoa</taxon>
        <taxon>Holothuroidea</taxon>
        <taxon>Aspidochirotacea</taxon>
        <taxon>Aspidochirotida</taxon>
        <taxon>Holothuriidae</taxon>
        <taxon>Holothuria</taxon>
    </lineage>
</organism>
<dbReference type="InterPro" id="IPR000276">
    <property type="entry name" value="GPCR_Rhodpsn"/>
</dbReference>
<keyword evidence="6" id="KW-0675">Receptor</keyword>
<dbReference type="GO" id="GO:0016020">
    <property type="term" value="C:membrane"/>
    <property type="evidence" value="ECO:0007669"/>
    <property type="project" value="UniProtKB-SubCell"/>
</dbReference>
<dbReference type="InterPro" id="IPR017452">
    <property type="entry name" value="GPCR_Rhodpsn_7TM"/>
</dbReference>
<evidence type="ECO:0000256" key="4">
    <source>
        <dbReference type="ARBA" id="ARBA00023040"/>
    </source>
</evidence>
<keyword evidence="7" id="KW-0807">Transducer</keyword>
<dbReference type="PANTHER" id="PTHR24243">
    <property type="entry name" value="G-PROTEIN COUPLED RECEPTOR"/>
    <property type="match status" value="1"/>
</dbReference>
<evidence type="ECO:0000256" key="6">
    <source>
        <dbReference type="ARBA" id="ARBA00023170"/>
    </source>
</evidence>
<evidence type="ECO:0000313" key="11">
    <source>
        <dbReference type="EMBL" id="KAJ8032840.1"/>
    </source>
</evidence>
<feature type="transmembrane region" description="Helical" evidence="9">
    <location>
        <begin position="59"/>
        <end position="80"/>
    </location>
</feature>
<dbReference type="EMBL" id="JAIZAY010000011">
    <property type="protein sequence ID" value="KAJ8032840.1"/>
    <property type="molecule type" value="Genomic_DNA"/>
</dbReference>
<keyword evidence="4" id="KW-0297">G-protein coupled receptor</keyword>
<reference evidence="11" key="1">
    <citation type="submission" date="2021-10" db="EMBL/GenBank/DDBJ databases">
        <title>Tropical sea cucumber genome reveals ecological adaptation and Cuvierian tubules defense mechanism.</title>
        <authorList>
            <person name="Chen T."/>
        </authorList>
    </citation>
    <scope>NUCLEOTIDE SEQUENCE</scope>
    <source>
        <strain evidence="11">Nanhai2018</strain>
        <tissue evidence="11">Muscle</tissue>
    </source>
</reference>
<feature type="transmembrane region" description="Helical" evidence="9">
    <location>
        <begin position="92"/>
        <end position="114"/>
    </location>
</feature>
<dbReference type="GO" id="GO:0004930">
    <property type="term" value="F:G protein-coupled receptor activity"/>
    <property type="evidence" value="ECO:0007669"/>
    <property type="project" value="UniProtKB-KW"/>
</dbReference>
<dbReference type="Gene3D" id="1.20.1070.10">
    <property type="entry name" value="Rhodopsin 7-helix transmembrane proteins"/>
    <property type="match status" value="1"/>
</dbReference>
<dbReference type="Pfam" id="PF00001">
    <property type="entry name" value="7tm_1"/>
    <property type="match status" value="1"/>
</dbReference>
<dbReference type="AlphaFoldDB" id="A0A9Q1BUD5"/>
<evidence type="ECO:0000256" key="8">
    <source>
        <dbReference type="SAM" id="MobiDB-lite"/>
    </source>
</evidence>
<keyword evidence="5 9" id="KW-0472">Membrane</keyword>
<protein>
    <recommendedName>
        <fullName evidence="10">G-protein coupled receptors family 1 profile domain-containing protein</fullName>
    </recommendedName>
</protein>
<feature type="transmembrane region" description="Helical" evidence="9">
    <location>
        <begin position="255"/>
        <end position="274"/>
    </location>
</feature>
<evidence type="ECO:0000256" key="3">
    <source>
        <dbReference type="ARBA" id="ARBA00022989"/>
    </source>
</evidence>
<keyword evidence="12" id="KW-1185">Reference proteome</keyword>
<evidence type="ECO:0000259" key="10">
    <source>
        <dbReference type="PROSITE" id="PS50262"/>
    </source>
</evidence>
<gene>
    <name evidence="11" type="ORF">HOLleu_22903</name>
</gene>
<accession>A0A9Q1BUD5</accession>
<sequence length="319" mass="37132">MSDILNTTTYLNTSTNLVRQSPRDAYYYLLYPSAGLLTNVVFQLTVLQHPSLRKTVFSLYLIILSWMDCLSCLAFAFLLYQGVKLFHIYFHYTYVFLHTLHTLSSILITFILWERYKAVYRPIQTMTSHVNLRKNFFISITGVIVGFCVLYPAFYVIWTYTYTTDTPYFYPVLALIDCVTLLTCIAIYARILKNFKNSPLKRNVGDSKQRYKLEMNLTVVALINTLVFFLLSVIQHILPAIEILSIDEPGTFQQIQLQCLMVNSLVNPIIYNVFGKRYRSALAETLTCFRRRRSNTKIPEKNHGVSIPLDDEEREQKPQ</sequence>
<feature type="domain" description="G-protein coupled receptors family 1 profile" evidence="10">
    <location>
        <begin position="38"/>
        <end position="271"/>
    </location>
</feature>
<evidence type="ECO:0000313" key="12">
    <source>
        <dbReference type="Proteomes" id="UP001152320"/>
    </source>
</evidence>
<dbReference type="SUPFAM" id="SSF81321">
    <property type="entry name" value="Family A G protein-coupled receptor-like"/>
    <property type="match status" value="1"/>
</dbReference>
<comment type="subcellular location">
    <subcellularLocation>
        <location evidence="1">Membrane</location>
        <topology evidence="1">Multi-pass membrane protein</topology>
    </subcellularLocation>
</comment>
<feature type="region of interest" description="Disordered" evidence="8">
    <location>
        <begin position="299"/>
        <end position="319"/>
    </location>
</feature>
<evidence type="ECO:0000256" key="2">
    <source>
        <dbReference type="ARBA" id="ARBA00022692"/>
    </source>
</evidence>
<keyword evidence="2 9" id="KW-0812">Transmembrane</keyword>
<keyword evidence="3 9" id="KW-1133">Transmembrane helix</keyword>
<feature type="transmembrane region" description="Helical" evidence="9">
    <location>
        <begin position="169"/>
        <end position="192"/>
    </location>
</feature>
<feature type="transmembrane region" description="Helical" evidence="9">
    <location>
        <begin position="135"/>
        <end position="157"/>
    </location>
</feature>
<feature type="transmembrane region" description="Helical" evidence="9">
    <location>
        <begin position="25"/>
        <end position="47"/>
    </location>
</feature>
<evidence type="ECO:0000256" key="1">
    <source>
        <dbReference type="ARBA" id="ARBA00004141"/>
    </source>
</evidence>
<dbReference type="OrthoDB" id="9975554at2759"/>
<comment type="caution">
    <text evidence="11">The sequence shown here is derived from an EMBL/GenBank/DDBJ whole genome shotgun (WGS) entry which is preliminary data.</text>
</comment>
<evidence type="ECO:0000256" key="5">
    <source>
        <dbReference type="ARBA" id="ARBA00023136"/>
    </source>
</evidence>
<name>A0A9Q1BUD5_HOLLE</name>
<evidence type="ECO:0000256" key="9">
    <source>
        <dbReference type="SAM" id="Phobius"/>
    </source>
</evidence>
<dbReference type="Proteomes" id="UP001152320">
    <property type="component" value="Chromosome 11"/>
</dbReference>
<evidence type="ECO:0000256" key="7">
    <source>
        <dbReference type="ARBA" id="ARBA00023224"/>
    </source>
</evidence>
<feature type="transmembrane region" description="Helical" evidence="9">
    <location>
        <begin position="213"/>
        <end position="235"/>
    </location>
</feature>
<dbReference type="PANTHER" id="PTHR24243:SF208">
    <property type="entry name" value="PYROKININ-1 RECEPTOR"/>
    <property type="match status" value="1"/>
</dbReference>
<proteinExistence type="predicted"/>
<dbReference type="PROSITE" id="PS50262">
    <property type="entry name" value="G_PROTEIN_RECEP_F1_2"/>
    <property type="match status" value="1"/>
</dbReference>